<evidence type="ECO:0000256" key="1">
    <source>
        <dbReference type="ARBA" id="ARBA00004370"/>
    </source>
</evidence>
<evidence type="ECO:0000313" key="7">
    <source>
        <dbReference type="Proteomes" id="UP001210925"/>
    </source>
</evidence>
<dbReference type="CDD" id="cd06662">
    <property type="entry name" value="SURF1"/>
    <property type="match status" value="1"/>
</dbReference>
<comment type="subcellular location">
    <subcellularLocation>
        <location evidence="1">Membrane</location>
    </subcellularLocation>
    <subcellularLocation>
        <location evidence="5">Mitochondrion inner membrane</location>
        <topology evidence="5">Multi-pass membrane protein</topology>
    </subcellularLocation>
</comment>
<evidence type="ECO:0000256" key="3">
    <source>
        <dbReference type="ARBA" id="ARBA00022989"/>
    </source>
</evidence>
<dbReference type="GO" id="GO:0005743">
    <property type="term" value="C:mitochondrial inner membrane"/>
    <property type="evidence" value="ECO:0007669"/>
    <property type="project" value="UniProtKB-SubCell"/>
</dbReference>
<organism evidence="6 7">
    <name type="scientific">Boothiomyces macroporosus</name>
    <dbReference type="NCBI Taxonomy" id="261099"/>
    <lineage>
        <taxon>Eukaryota</taxon>
        <taxon>Fungi</taxon>
        <taxon>Fungi incertae sedis</taxon>
        <taxon>Chytridiomycota</taxon>
        <taxon>Chytridiomycota incertae sedis</taxon>
        <taxon>Chytridiomycetes</taxon>
        <taxon>Rhizophydiales</taxon>
        <taxon>Terramycetaceae</taxon>
        <taxon>Boothiomyces</taxon>
    </lineage>
</organism>
<name>A0AAD5UB33_9FUNG</name>
<gene>
    <name evidence="6" type="primary">SHY1</name>
    <name evidence="6" type="ORF">HK103_000807</name>
</gene>
<protein>
    <recommendedName>
        <fullName evidence="5">SURF1-like protein</fullName>
    </recommendedName>
</protein>
<sequence length="182" mass="20824">MNKINLLWAIPLTTTGLGIWQIQRLQWKQNLIAQAERHQKIAGKLPTEITPEKQFMRIKETGEYINEKEMLCGVRPRNQHGFYLPDIEQITNSGYLCITPFKLPSGKQILVNRGWISRDDLDKDRKVEGSVEIEGCLREGETSNSMRLKNEPENNLWYSVDLNAMAKKTGSEPILVELTAGN</sequence>
<dbReference type="AlphaFoldDB" id="A0AAD5UB33"/>
<dbReference type="PANTHER" id="PTHR23427">
    <property type="entry name" value="SURFEIT LOCUS PROTEIN"/>
    <property type="match status" value="1"/>
</dbReference>
<comment type="function">
    <text evidence="5">Probably involved in the biogenesis of the COX complex.</text>
</comment>
<keyword evidence="4" id="KW-0472">Membrane</keyword>
<dbReference type="EMBL" id="JADGKB010000116">
    <property type="protein sequence ID" value="KAJ3253219.1"/>
    <property type="molecule type" value="Genomic_DNA"/>
</dbReference>
<comment type="caution">
    <text evidence="6">The sequence shown here is derived from an EMBL/GenBank/DDBJ whole genome shotgun (WGS) entry which is preliminary data.</text>
</comment>
<dbReference type="Pfam" id="PF02104">
    <property type="entry name" value="SURF1"/>
    <property type="match status" value="1"/>
</dbReference>
<dbReference type="InterPro" id="IPR045214">
    <property type="entry name" value="Surf1/Surf4"/>
</dbReference>
<keyword evidence="5" id="KW-0999">Mitochondrion inner membrane</keyword>
<dbReference type="Proteomes" id="UP001210925">
    <property type="component" value="Unassembled WGS sequence"/>
</dbReference>
<proteinExistence type="inferred from homology"/>
<evidence type="ECO:0000256" key="2">
    <source>
        <dbReference type="ARBA" id="ARBA00022692"/>
    </source>
</evidence>
<dbReference type="PANTHER" id="PTHR23427:SF2">
    <property type="entry name" value="SURFEIT LOCUS PROTEIN 1"/>
    <property type="match status" value="1"/>
</dbReference>
<keyword evidence="7" id="KW-1185">Reference proteome</keyword>
<dbReference type="GO" id="GO:0033617">
    <property type="term" value="P:mitochondrial respiratory chain complex IV assembly"/>
    <property type="evidence" value="ECO:0007669"/>
    <property type="project" value="TreeGrafter"/>
</dbReference>
<keyword evidence="3" id="KW-1133">Transmembrane helix</keyword>
<reference evidence="6" key="1">
    <citation type="submission" date="2020-05" db="EMBL/GenBank/DDBJ databases">
        <title>Phylogenomic resolution of chytrid fungi.</title>
        <authorList>
            <person name="Stajich J.E."/>
            <person name="Amses K."/>
            <person name="Simmons R."/>
            <person name="Seto K."/>
            <person name="Myers J."/>
            <person name="Bonds A."/>
            <person name="Quandt C.A."/>
            <person name="Barry K."/>
            <person name="Liu P."/>
            <person name="Grigoriev I."/>
            <person name="Longcore J.E."/>
            <person name="James T.Y."/>
        </authorList>
    </citation>
    <scope>NUCLEOTIDE SEQUENCE</scope>
    <source>
        <strain evidence="6">PLAUS21</strain>
    </source>
</reference>
<keyword evidence="2" id="KW-0812">Transmembrane</keyword>
<dbReference type="InterPro" id="IPR002994">
    <property type="entry name" value="Surf1/Shy1"/>
</dbReference>
<keyword evidence="5" id="KW-0496">Mitochondrion</keyword>
<accession>A0AAD5UB33</accession>
<comment type="similarity">
    <text evidence="5">Belongs to the SURF1 family.</text>
</comment>
<evidence type="ECO:0000256" key="5">
    <source>
        <dbReference type="RuleBase" id="RU363076"/>
    </source>
</evidence>
<dbReference type="PROSITE" id="PS50895">
    <property type="entry name" value="SURF1"/>
    <property type="match status" value="1"/>
</dbReference>
<evidence type="ECO:0000313" key="6">
    <source>
        <dbReference type="EMBL" id="KAJ3253219.1"/>
    </source>
</evidence>
<evidence type="ECO:0000256" key="4">
    <source>
        <dbReference type="ARBA" id="ARBA00023136"/>
    </source>
</evidence>